<dbReference type="Proteomes" id="UP000777265">
    <property type="component" value="Unassembled WGS sequence"/>
</dbReference>
<dbReference type="GO" id="GO:0019748">
    <property type="term" value="P:secondary metabolic process"/>
    <property type="evidence" value="ECO:0007669"/>
    <property type="project" value="TreeGrafter"/>
</dbReference>
<dbReference type="GO" id="GO:0005737">
    <property type="term" value="C:cytoplasm"/>
    <property type="evidence" value="ECO:0007669"/>
    <property type="project" value="TreeGrafter"/>
</dbReference>
<keyword evidence="1" id="KW-0456">Lyase</keyword>
<comment type="caution">
    <text evidence="3">The sequence shown here is derived from an EMBL/GenBank/DDBJ whole genome shotgun (WGS) entry which is preliminary data.</text>
</comment>
<dbReference type="Pfam" id="PF04909">
    <property type="entry name" value="Amidohydro_2"/>
    <property type="match status" value="1"/>
</dbReference>
<dbReference type="InterPro" id="IPR006680">
    <property type="entry name" value="Amidohydro-rel"/>
</dbReference>
<dbReference type="InterPro" id="IPR032466">
    <property type="entry name" value="Metal_Hydrolase"/>
</dbReference>
<dbReference type="PANTHER" id="PTHR21240:SF28">
    <property type="entry name" value="ISO-OROTATE DECARBOXYLASE (EUROFUNG)"/>
    <property type="match status" value="1"/>
</dbReference>
<feature type="domain" description="Amidohydrolase-related" evidence="2">
    <location>
        <begin position="3"/>
        <end position="272"/>
    </location>
</feature>
<dbReference type="SUPFAM" id="SSF51556">
    <property type="entry name" value="Metallo-dependent hydrolases"/>
    <property type="match status" value="1"/>
</dbReference>
<evidence type="ECO:0000313" key="3">
    <source>
        <dbReference type="EMBL" id="NLW36548.1"/>
    </source>
</evidence>
<dbReference type="EMBL" id="JAAYEE010000263">
    <property type="protein sequence ID" value="NLW36548.1"/>
    <property type="molecule type" value="Genomic_DNA"/>
</dbReference>
<reference evidence="3" key="2">
    <citation type="submission" date="2020-01" db="EMBL/GenBank/DDBJ databases">
        <authorList>
            <person name="Campanaro S."/>
        </authorList>
    </citation>
    <scope>NUCLEOTIDE SEQUENCE</scope>
    <source>
        <strain evidence="3">AS06rmzACSIP_7</strain>
    </source>
</reference>
<evidence type="ECO:0000313" key="4">
    <source>
        <dbReference type="Proteomes" id="UP000777265"/>
    </source>
</evidence>
<reference evidence="3" key="1">
    <citation type="journal article" date="2020" name="Biotechnol. Biofuels">
        <title>New insights from the biogas microbiome by comprehensive genome-resolved metagenomics of nearly 1600 species originating from multiple anaerobic digesters.</title>
        <authorList>
            <person name="Campanaro S."/>
            <person name="Treu L."/>
            <person name="Rodriguez-R L.M."/>
            <person name="Kovalovszki A."/>
            <person name="Ziels R.M."/>
            <person name="Maus I."/>
            <person name="Zhu X."/>
            <person name="Kougias P.G."/>
            <person name="Basile A."/>
            <person name="Luo G."/>
            <person name="Schluter A."/>
            <person name="Konstantinidis K.T."/>
            <person name="Angelidaki I."/>
        </authorList>
    </citation>
    <scope>NUCLEOTIDE SEQUENCE</scope>
    <source>
        <strain evidence="3">AS06rmzACSIP_7</strain>
    </source>
</reference>
<feature type="non-terminal residue" evidence="3">
    <location>
        <position position="275"/>
    </location>
</feature>
<dbReference type="InterPro" id="IPR032465">
    <property type="entry name" value="ACMSD"/>
</dbReference>
<dbReference type="PANTHER" id="PTHR21240">
    <property type="entry name" value="2-AMINO-3-CARBOXYLMUCONATE-6-SEMIALDEHYDE DECARBOXYLASE"/>
    <property type="match status" value="1"/>
</dbReference>
<gene>
    <name evidence="3" type="ORF">GXY80_13890</name>
</gene>
<dbReference type="Gene3D" id="3.20.20.140">
    <property type="entry name" value="Metal-dependent hydrolases"/>
    <property type="match status" value="1"/>
</dbReference>
<dbReference type="GO" id="GO:0016787">
    <property type="term" value="F:hydrolase activity"/>
    <property type="evidence" value="ECO:0007669"/>
    <property type="project" value="InterPro"/>
</dbReference>
<name>A0A971M605_9BACT</name>
<accession>A0A971M605</accession>
<proteinExistence type="predicted"/>
<sequence length="275" mass="30044">MHIDAHVHVFPPEIEKNCQKIAETEPHFGAICSGKVHKWGTAEDVVAQMDIDGLDQAWVTGFAFRDPGLCRLCNDYVMEAARNYPGRIRGLAVVNPMSRGFEEEIGRCHDAGFIGVGELFPCGQVFDITDPRQTWRLVAACHERGMFLMLHVAEQVGHDYPGKGDVGPDEAAAFCANHPEVQAVFAHMGGGLWIYETMPGMKVTLQNAWYDTAAAPYLYSPDVFRAAVAAGAGGKLLYGSDFPLLGAERYEKMFDSSGLDEMTLAGVRGMNALSL</sequence>
<dbReference type="GO" id="GO:0016831">
    <property type="term" value="F:carboxy-lyase activity"/>
    <property type="evidence" value="ECO:0007669"/>
    <property type="project" value="InterPro"/>
</dbReference>
<evidence type="ECO:0000256" key="1">
    <source>
        <dbReference type="ARBA" id="ARBA00023239"/>
    </source>
</evidence>
<protein>
    <submittedName>
        <fullName evidence="3">Amidohydrolase family protein</fullName>
    </submittedName>
</protein>
<dbReference type="AlphaFoldDB" id="A0A971M605"/>
<organism evidence="3 4">
    <name type="scientific">Syntrophorhabdus aromaticivorans</name>
    <dbReference type="NCBI Taxonomy" id="328301"/>
    <lineage>
        <taxon>Bacteria</taxon>
        <taxon>Pseudomonadati</taxon>
        <taxon>Thermodesulfobacteriota</taxon>
        <taxon>Syntrophorhabdia</taxon>
        <taxon>Syntrophorhabdales</taxon>
        <taxon>Syntrophorhabdaceae</taxon>
        <taxon>Syntrophorhabdus</taxon>
    </lineage>
</organism>
<evidence type="ECO:0000259" key="2">
    <source>
        <dbReference type="Pfam" id="PF04909"/>
    </source>
</evidence>